<evidence type="ECO:0000313" key="3">
    <source>
        <dbReference type="Proteomes" id="UP000002051"/>
    </source>
</evidence>
<dbReference type="AlphaFoldDB" id="G7KH95"/>
<reference evidence="1 3" key="1">
    <citation type="journal article" date="2011" name="Nature">
        <title>The Medicago genome provides insight into the evolution of rhizobial symbioses.</title>
        <authorList>
            <person name="Young N.D."/>
            <person name="Debelle F."/>
            <person name="Oldroyd G.E."/>
            <person name="Geurts R."/>
            <person name="Cannon S.B."/>
            <person name="Udvardi M.K."/>
            <person name="Benedito V.A."/>
            <person name="Mayer K.F."/>
            <person name="Gouzy J."/>
            <person name="Schoof H."/>
            <person name="Van de Peer Y."/>
            <person name="Proost S."/>
            <person name="Cook D.R."/>
            <person name="Meyers B.C."/>
            <person name="Spannagl M."/>
            <person name="Cheung F."/>
            <person name="De Mita S."/>
            <person name="Krishnakumar V."/>
            <person name="Gundlach H."/>
            <person name="Zhou S."/>
            <person name="Mudge J."/>
            <person name="Bharti A.K."/>
            <person name="Murray J.D."/>
            <person name="Naoumkina M.A."/>
            <person name="Rosen B."/>
            <person name="Silverstein K.A."/>
            <person name="Tang H."/>
            <person name="Rombauts S."/>
            <person name="Zhao P.X."/>
            <person name="Zhou P."/>
            <person name="Barbe V."/>
            <person name="Bardou P."/>
            <person name="Bechner M."/>
            <person name="Bellec A."/>
            <person name="Berger A."/>
            <person name="Berges H."/>
            <person name="Bidwell S."/>
            <person name="Bisseling T."/>
            <person name="Choisne N."/>
            <person name="Couloux A."/>
            <person name="Denny R."/>
            <person name="Deshpande S."/>
            <person name="Dai X."/>
            <person name="Doyle J.J."/>
            <person name="Dudez A.M."/>
            <person name="Farmer A.D."/>
            <person name="Fouteau S."/>
            <person name="Franken C."/>
            <person name="Gibelin C."/>
            <person name="Gish J."/>
            <person name="Goldstein S."/>
            <person name="Gonzalez A.J."/>
            <person name="Green P.J."/>
            <person name="Hallab A."/>
            <person name="Hartog M."/>
            <person name="Hua A."/>
            <person name="Humphray S.J."/>
            <person name="Jeong D.H."/>
            <person name="Jing Y."/>
            <person name="Jocker A."/>
            <person name="Kenton S.M."/>
            <person name="Kim D.J."/>
            <person name="Klee K."/>
            <person name="Lai H."/>
            <person name="Lang C."/>
            <person name="Lin S."/>
            <person name="Macmil S.L."/>
            <person name="Magdelenat G."/>
            <person name="Matthews L."/>
            <person name="McCorrison J."/>
            <person name="Monaghan E.L."/>
            <person name="Mun J.H."/>
            <person name="Najar F.Z."/>
            <person name="Nicholson C."/>
            <person name="Noirot C."/>
            <person name="O'Bleness M."/>
            <person name="Paule C.R."/>
            <person name="Poulain J."/>
            <person name="Prion F."/>
            <person name="Qin B."/>
            <person name="Qu C."/>
            <person name="Retzel E.F."/>
            <person name="Riddle C."/>
            <person name="Sallet E."/>
            <person name="Samain S."/>
            <person name="Samson N."/>
            <person name="Sanders I."/>
            <person name="Saurat O."/>
            <person name="Scarpelli C."/>
            <person name="Schiex T."/>
            <person name="Segurens B."/>
            <person name="Severin A.J."/>
            <person name="Sherrier D.J."/>
            <person name="Shi R."/>
            <person name="Sims S."/>
            <person name="Singer S.R."/>
            <person name="Sinharoy S."/>
            <person name="Sterck L."/>
            <person name="Viollet A."/>
            <person name="Wang B.B."/>
            <person name="Wang K."/>
            <person name="Wang M."/>
            <person name="Wang X."/>
            <person name="Warfsmann J."/>
            <person name="Weissenbach J."/>
            <person name="White D.D."/>
            <person name="White J.D."/>
            <person name="Wiley G.B."/>
            <person name="Wincker P."/>
            <person name="Xing Y."/>
            <person name="Yang L."/>
            <person name="Yao Z."/>
            <person name="Ying F."/>
            <person name="Zhai J."/>
            <person name="Zhou L."/>
            <person name="Zuber A."/>
            <person name="Denarie J."/>
            <person name="Dixon R.A."/>
            <person name="May G.D."/>
            <person name="Schwartz D.C."/>
            <person name="Rogers J."/>
            <person name="Quetier F."/>
            <person name="Town C.D."/>
            <person name="Roe B.A."/>
        </authorList>
    </citation>
    <scope>NUCLEOTIDE SEQUENCE [LARGE SCALE GENOMIC DNA]</scope>
    <source>
        <strain evidence="1">A17</strain>
        <strain evidence="2 3">cv. Jemalong A17</strain>
    </source>
</reference>
<reference evidence="1 3" key="2">
    <citation type="journal article" date="2014" name="BMC Genomics">
        <title>An improved genome release (version Mt4.0) for the model legume Medicago truncatula.</title>
        <authorList>
            <person name="Tang H."/>
            <person name="Krishnakumar V."/>
            <person name="Bidwell S."/>
            <person name="Rosen B."/>
            <person name="Chan A."/>
            <person name="Zhou S."/>
            <person name="Gentzbittel L."/>
            <person name="Childs K.L."/>
            <person name="Yandell M."/>
            <person name="Gundlach H."/>
            <person name="Mayer K.F."/>
            <person name="Schwartz D.C."/>
            <person name="Town C.D."/>
        </authorList>
    </citation>
    <scope>GENOME REANNOTATION</scope>
    <source>
        <strain evidence="2 3">cv. Jemalong A17</strain>
    </source>
</reference>
<dbReference type="EMBL" id="CM001221">
    <property type="protein sequence ID" value="AES99838.1"/>
    <property type="molecule type" value="Genomic_DNA"/>
</dbReference>
<name>G7KH95_MEDTR</name>
<sequence>MINFKPLFFSLDLKILTKHIQESIRDAFLIDDIVLRGESREESNGRLETSLRSV</sequence>
<dbReference type="Proteomes" id="UP000002051">
    <property type="component" value="Chromosome 5"/>
</dbReference>
<protein>
    <submittedName>
        <fullName evidence="1 2">Uncharacterized protein</fullName>
    </submittedName>
</protein>
<dbReference type="PaxDb" id="3880-AES99838"/>
<gene>
    <name evidence="1" type="ordered locus">MTR_5g085290</name>
</gene>
<dbReference type="EnsemblPlants" id="AES99838">
    <property type="protein sequence ID" value="AES99838"/>
    <property type="gene ID" value="MTR_5g085290"/>
</dbReference>
<dbReference type="HOGENOM" id="CLU_3053419_0_0_1"/>
<accession>G7KH95</accession>
<keyword evidence="3" id="KW-1185">Reference proteome</keyword>
<evidence type="ECO:0000313" key="1">
    <source>
        <dbReference type="EMBL" id="AES99838.1"/>
    </source>
</evidence>
<reference evidence="2" key="3">
    <citation type="submission" date="2015-04" db="UniProtKB">
        <authorList>
            <consortium name="EnsemblPlants"/>
        </authorList>
    </citation>
    <scope>IDENTIFICATION</scope>
    <source>
        <strain evidence="2">cv. Jemalong A17</strain>
    </source>
</reference>
<evidence type="ECO:0000313" key="2">
    <source>
        <dbReference type="EnsemblPlants" id="AES99838"/>
    </source>
</evidence>
<organism evidence="1 3">
    <name type="scientific">Medicago truncatula</name>
    <name type="common">Barrel medic</name>
    <name type="synonym">Medicago tribuloides</name>
    <dbReference type="NCBI Taxonomy" id="3880"/>
    <lineage>
        <taxon>Eukaryota</taxon>
        <taxon>Viridiplantae</taxon>
        <taxon>Streptophyta</taxon>
        <taxon>Embryophyta</taxon>
        <taxon>Tracheophyta</taxon>
        <taxon>Spermatophyta</taxon>
        <taxon>Magnoliopsida</taxon>
        <taxon>eudicotyledons</taxon>
        <taxon>Gunneridae</taxon>
        <taxon>Pentapetalae</taxon>
        <taxon>rosids</taxon>
        <taxon>fabids</taxon>
        <taxon>Fabales</taxon>
        <taxon>Fabaceae</taxon>
        <taxon>Papilionoideae</taxon>
        <taxon>50 kb inversion clade</taxon>
        <taxon>NPAAA clade</taxon>
        <taxon>Hologalegina</taxon>
        <taxon>IRL clade</taxon>
        <taxon>Trifolieae</taxon>
        <taxon>Medicago</taxon>
    </lineage>
</organism>
<proteinExistence type="predicted"/>